<accession>A0A4P2VV53</accession>
<dbReference type="Proteomes" id="UP000291236">
    <property type="component" value="Chromosome"/>
</dbReference>
<evidence type="ECO:0000313" key="2">
    <source>
        <dbReference type="Proteomes" id="UP000291236"/>
    </source>
</evidence>
<reference evidence="1 2" key="1">
    <citation type="submission" date="2018-12" db="EMBL/GenBank/DDBJ databases">
        <title>Rubrispira sanarue gen. nov., sp., nov., a member of the order Silvanigrellales, isolated from a brackish lake in Hamamatsu Japan.</title>
        <authorList>
            <person name="Maejima Y."/>
            <person name="Iino T."/>
            <person name="Muraguchi Y."/>
            <person name="Fukuda K."/>
            <person name="Nojiri H."/>
            <person name="Ohkuma M."/>
            <person name="Moriuchi R."/>
            <person name="Dohra H."/>
            <person name="Kimbara K."/>
            <person name="Shintani M."/>
        </authorList>
    </citation>
    <scope>NUCLEOTIDE SEQUENCE [LARGE SCALE GENOMIC DNA]</scope>
    <source>
        <strain evidence="1 2">RF1110005</strain>
    </source>
</reference>
<organism evidence="1 2">
    <name type="scientific">Fluviispira sanaruensis</name>
    <dbReference type="NCBI Taxonomy" id="2493639"/>
    <lineage>
        <taxon>Bacteria</taxon>
        <taxon>Pseudomonadati</taxon>
        <taxon>Bdellovibrionota</taxon>
        <taxon>Oligoflexia</taxon>
        <taxon>Silvanigrellales</taxon>
        <taxon>Silvanigrellaceae</taxon>
        <taxon>Fluviispira</taxon>
    </lineage>
</organism>
<name>A0A4P2VV53_FLUSA</name>
<gene>
    <name evidence="1" type="ORF">JCM31447_12250</name>
</gene>
<dbReference type="EMBL" id="AP019368">
    <property type="protein sequence ID" value="BBH52782.1"/>
    <property type="molecule type" value="Genomic_DNA"/>
</dbReference>
<dbReference type="KEGG" id="sbf:JCM31447_12250"/>
<sequence length="149" mass="16859">MSKLKYILILFYMKSSFADPAKDDFPRWVVNGIDNLNAIVFNTNQFLSYDGALSFNSYYVNVKNIKNMDLKISYKKMSGCGFSSGEDIPDSNIFLLVNGKEFREYQYISLADFNLGDDGAEISIRIKGLNINHYGTFSCKINAALVINN</sequence>
<evidence type="ECO:0000313" key="1">
    <source>
        <dbReference type="EMBL" id="BBH52782.1"/>
    </source>
</evidence>
<protein>
    <submittedName>
        <fullName evidence="1">Uncharacterized protein</fullName>
    </submittedName>
</protein>
<proteinExistence type="predicted"/>
<dbReference type="AlphaFoldDB" id="A0A4P2VV53"/>
<keyword evidence="2" id="KW-1185">Reference proteome</keyword>
<dbReference type="RefSeq" id="WP_130607552.1">
    <property type="nucleotide sequence ID" value="NZ_AP019368.1"/>
</dbReference>